<gene>
    <name evidence="3" type="ORF">CLAFUR5_06780</name>
</gene>
<dbReference type="KEGG" id="ffu:CLAFUR5_06780"/>
<reference evidence="3" key="2">
    <citation type="journal article" date="2022" name="Microb. Genom.">
        <title>A chromosome-scale genome assembly of the tomato pathogen Cladosporium fulvum reveals a compartmentalized genome architecture and the presence of a dispensable chromosome.</title>
        <authorList>
            <person name="Zaccaron A.Z."/>
            <person name="Chen L.H."/>
            <person name="Samaras A."/>
            <person name="Stergiopoulos I."/>
        </authorList>
    </citation>
    <scope>NUCLEOTIDE SEQUENCE</scope>
    <source>
        <strain evidence="3">Race5_Kim</strain>
    </source>
</reference>
<evidence type="ECO:0000256" key="1">
    <source>
        <dbReference type="SAM" id="MobiDB-lite"/>
    </source>
</evidence>
<dbReference type="RefSeq" id="XP_047762973.1">
    <property type="nucleotide sequence ID" value="XM_047905928.1"/>
</dbReference>
<keyword evidence="2" id="KW-0472">Membrane</keyword>
<dbReference type="GeneID" id="71986658"/>
<accession>A0A9Q8P9Y5</accession>
<organism evidence="3 4">
    <name type="scientific">Passalora fulva</name>
    <name type="common">Tomato leaf mold</name>
    <name type="synonym">Cladosporium fulvum</name>
    <dbReference type="NCBI Taxonomy" id="5499"/>
    <lineage>
        <taxon>Eukaryota</taxon>
        <taxon>Fungi</taxon>
        <taxon>Dikarya</taxon>
        <taxon>Ascomycota</taxon>
        <taxon>Pezizomycotina</taxon>
        <taxon>Dothideomycetes</taxon>
        <taxon>Dothideomycetidae</taxon>
        <taxon>Mycosphaerellales</taxon>
        <taxon>Mycosphaerellaceae</taxon>
        <taxon>Fulvia</taxon>
    </lineage>
</organism>
<evidence type="ECO:0000256" key="2">
    <source>
        <dbReference type="SAM" id="Phobius"/>
    </source>
</evidence>
<dbReference type="AlphaFoldDB" id="A0A9Q8P9Y5"/>
<dbReference type="Proteomes" id="UP000756132">
    <property type="component" value="Chromosome 6"/>
</dbReference>
<keyword evidence="2" id="KW-1133">Transmembrane helix</keyword>
<keyword evidence="4" id="KW-1185">Reference proteome</keyword>
<proteinExistence type="predicted"/>
<feature type="transmembrane region" description="Helical" evidence="2">
    <location>
        <begin position="259"/>
        <end position="280"/>
    </location>
</feature>
<name>A0A9Q8P9Y5_PASFU</name>
<keyword evidence="2" id="KW-0812">Transmembrane</keyword>
<feature type="region of interest" description="Disordered" evidence="1">
    <location>
        <begin position="215"/>
        <end position="255"/>
    </location>
</feature>
<evidence type="ECO:0000313" key="4">
    <source>
        <dbReference type="Proteomes" id="UP000756132"/>
    </source>
</evidence>
<reference evidence="3" key="1">
    <citation type="submission" date="2021-12" db="EMBL/GenBank/DDBJ databases">
        <authorList>
            <person name="Zaccaron A."/>
            <person name="Stergiopoulos I."/>
        </authorList>
    </citation>
    <scope>NUCLEOTIDE SEQUENCE</scope>
    <source>
        <strain evidence="3">Race5_Kim</strain>
    </source>
</reference>
<dbReference type="EMBL" id="CP090168">
    <property type="protein sequence ID" value="UJO18607.1"/>
    <property type="molecule type" value="Genomic_DNA"/>
</dbReference>
<protein>
    <submittedName>
        <fullName evidence="3">Uncharacterized protein</fullName>
    </submittedName>
</protein>
<evidence type="ECO:0000313" key="3">
    <source>
        <dbReference type="EMBL" id="UJO18607.1"/>
    </source>
</evidence>
<sequence>MTTKETEPASTQVFRLPELLQPILEQIPPTKHADHIKRPTFQFFVLKSVNSTFKSIIEDSKICRQQMHLEHPVQDPSPKDQLHLVQWLCHELNWHVQLSADMAPVSPKADLEPVRPKHPICIDTIGPCEGSEKVRKTVARFSRVSAWREVKWSMSVVAEFWQQDLKVADYERGFLRFVHPENLGILLECTGGLVWWHLKQYKKWEEERPEREEQQREWREWKMKEDEAKEDERREAEKKEEEEEEEERKRHEKEEHEKMIKIVVWTVAIAVASVLMEIFWRALGESG</sequence>
<feature type="compositionally biased region" description="Basic and acidic residues" evidence="1">
    <location>
        <begin position="215"/>
        <end position="239"/>
    </location>
</feature>